<dbReference type="RefSeq" id="WP_376838566.1">
    <property type="nucleotide sequence ID" value="NZ_JBHMAU010000025.1"/>
</dbReference>
<reference evidence="2 3" key="1">
    <citation type="submission" date="2024-09" db="EMBL/GenBank/DDBJ databases">
        <authorList>
            <person name="Sun Q."/>
            <person name="Mori K."/>
        </authorList>
    </citation>
    <scope>NUCLEOTIDE SEQUENCE [LARGE SCALE GENOMIC DNA]</scope>
    <source>
        <strain evidence="2 3">JCM 11683</strain>
    </source>
</reference>
<dbReference type="Gene3D" id="3.30.2270.10">
    <property type="entry name" value="Folate-binding superfamily"/>
    <property type="match status" value="1"/>
</dbReference>
<dbReference type="Pfam" id="PF04267">
    <property type="entry name" value="SoxD"/>
    <property type="match status" value="1"/>
</dbReference>
<gene>
    <name evidence="2" type="ORF">ACFFN1_03295</name>
</gene>
<comment type="caution">
    <text evidence="2">The sequence shown here is derived from an EMBL/GenBank/DDBJ whole genome shotgun (WGS) entry which is preliminary data.</text>
</comment>
<dbReference type="InterPro" id="IPR006279">
    <property type="entry name" value="SoxD"/>
</dbReference>
<evidence type="ECO:0000256" key="1">
    <source>
        <dbReference type="SAM" id="MobiDB-lite"/>
    </source>
</evidence>
<evidence type="ECO:0000313" key="3">
    <source>
        <dbReference type="Proteomes" id="UP001589707"/>
    </source>
</evidence>
<protein>
    <submittedName>
        <fullName evidence="2">Sarcosine oxidase subunit delta</fullName>
    </submittedName>
</protein>
<sequence length="113" mass="12896">MLIIECPHCGPRMETEFHYGGQADIAYPADAAELTDAEWGRFLFYRDNPRGQFRERWVHTAGCRRWLTITRDTLSNEFTTAPEAVGTSGTENAREDDRSPRGVAHSPRKEDQP</sequence>
<accession>A0ABV5WZW5</accession>
<keyword evidence="3" id="KW-1185">Reference proteome</keyword>
<organism evidence="2 3">
    <name type="scientific">Brevibacterium otitidis</name>
    <dbReference type="NCBI Taxonomy" id="53364"/>
    <lineage>
        <taxon>Bacteria</taxon>
        <taxon>Bacillati</taxon>
        <taxon>Actinomycetota</taxon>
        <taxon>Actinomycetes</taxon>
        <taxon>Micrococcales</taxon>
        <taxon>Brevibacteriaceae</taxon>
        <taxon>Brevibacterium</taxon>
    </lineage>
</organism>
<evidence type="ECO:0000313" key="2">
    <source>
        <dbReference type="EMBL" id="MFB9775443.1"/>
    </source>
</evidence>
<dbReference type="Proteomes" id="UP001589707">
    <property type="component" value="Unassembled WGS sequence"/>
</dbReference>
<dbReference type="EMBL" id="JBHMAU010000025">
    <property type="protein sequence ID" value="MFB9775443.1"/>
    <property type="molecule type" value="Genomic_DNA"/>
</dbReference>
<proteinExistence type="predicted"/>
<name>A0ABV5WZW5_9MICO</name>
<feature type="region of interest" description="Disordered" evidence="1">
    <location>
        <begin position="77"/>
        <end position="113"/>
    </location>
</feature>
<dbReference type="InterPro" id="IPR038561">
    <property type="entry name" value="SoxD_sf"/>
</dbReference>